<protein>
    <submittedName>
        <fullName evidence="2">Uncharacterized protein</fullName>
    </submittedName>
</protein>
<feature type="compositionally biased region" description="Low complexity" evidence="1">
    <location>
        <begin position="70"/>
        <end position="82"/>
    </location>
</feature>
<feature type="region of interest" description="Disordered" evidence="1">
    <location>
        <begin position="23"/>
        <end position="96"/>
    </location>
</feature>
<sequence>MPATAKPLAGGFAASAGTQRCLAQSTAPCSPLLSPWGGGRARGNGSSHPSFGLHRGRAPVQARAGADRGATTWAQTRTTSTRHASQGGSGARAYEP</sequence>
<evidence type="ECO:0000256" key="1">
    <source>
        <dbReference type="SAM" id="MobiDB-lite"/>
    </source>
</evidence>
<organism evidence="2">
    <name type="scientific">Cafeteria roenbergensis</name>
    <name type="common">Marine flagellate</name>
    <dbReference type="NCBI Taxonomy" id="33653"/>
    <lineage>
        <taxon>Eukaryota</taxon>
        <taxon>Sar</taxon>
        <taxon>Stramenopiles</taxon>
        <taxon>Bigyra</taxon>
        <taxon>Opalozoa</taxon>
        <taxon>Bicosoecida</taxon>
        <taxon>Cafeteriaceae</taxon>
        <taxon>Cafeteria</taxon>
    </lineage>
</organism>
<accession>A0A7S0K4I6</accession>
<dbReference type="EMBL" id="HBET01019259">
    <property type="protein sequence ID" value="CAD8568609.1"/>
    <property type="molecule type" value="Transcribed_RNA"/>
</dbReference>
<evidence type="ECO:0000313" key="2">
    <source>
        <dbReference type="EMBL" id="CAD8568609.1"/>
    </source>
</evidence>
<proteinExistence type="predicted"/>
<gene>
    <name evidence="2" type="ORF">CROE0942_LOCUS12989</name>
</gene>
<reference evidence="2" key="1">
    <citation type="submission" date="2021-01" db="EMBL/GenBank/DDBJ databases">
        <authorList>
            <person name="Corre E."/>
            <person name="Pelletier E."/>
            <person name="Niang G."/>
            <person name="Scheremetjew M."/>
            <person name="Finn R."/>
            <person name="Kale V."/>
            <person name="Holt S."/>
            <person name="Cochrane G."/>
            <person name="Meng A."/>
            <person name="Brown T."/>
            <person name="Cohen L."/>
        </authorList>
    </citation>
    <scope>NUCLEOTIDE SEQUENCE</scope>
    <source>
        <strain evidence="2">E4-10</strain>
    </source>
</reference>
<dbReference type="AlphaFoldDB" id="A0A7S0K4I6"/>
<name>A0A7S0K4I6_CAFRO</name>